<dbReference type="Pfam" id="PF01588">
    <property type="entry name" value="tRNA_bind"/>
    <property type="match status" value="1"/>
</dbReference>
<evidence type="ECO:0000313" key="10">
    <source>
        <dbReference type="Proteomes" id="UP000198406"/>
    </source>
</evidence>
<evidence type="ECO:0000256" key="7">
    <source>
        <dbReference type="SAM" id="MobiDB-lite"/>
    </source>
</evidence>
<dbReference type="GO" id="GO:0008146">
    <property type="term" value="F:sulfotransferase activity"/>
    <property type="evidence" value="ECO:0007669"/>
    <property type="project" value="InterPro"/>
</dbReference>
<proteinExistence type="predicted"/>
<evidence type="ECO:0000256" key="2">
    <source>
        <dbReference type="ARBA" id="ARBA00022679"/>
    </source>
</evidence>
<reference evidence="9 10" key="1">
    <citation type="journal article" date="2015" name="Plant Cell">
        <title>Oil accumulation by the oleaginous diatom Fistulifera solaris as revealed by the genome and transcriptome.</title>
        <authorList>
            <person name="Tanaka T."/>
            <person name="Maeda Y."/>
            <person name="Veluchamy A."/>
            <person name="Tanaka M."/>
            <person name="Abida H."/>
            <person name="Marechal E."/>
            <person name="Bowler C."/>
            <person name="Muto M."/>
            <person name="Sunaga Y."/>
            <person name="Tanaka M."/>
            <person name="Yoshino T."/>
            <person name="Taniguchi T."/>
            <person name="Fukuda Y."/>
            <person name="Nemoto M."/>
            <person name="Matsumoto M."/>
            <person name="Wong P.S."/>
            <person name="Aburatani S."/>
            <person name="Fujibuchi W."/>
        </authorList>
    </citation>
    <scope>NUCLEOTIDE SEQUENCE [LARGE SCALE GENOMIC DNA]</scope>
    <source>
        <strain evidence="9 10">JPCC DA0580</strain>
    </source>
</reference>
<feature type="active site" description="For sulfotransferase activity" evidence="4">
    <location>
        <position position="141"/>
    </location>
</feature>
<protein>
    <recommendedName>
        <fullName evidence="8">tRNA-binding domain-containing protein</fullName>
    </recommendedName>
</protein>
<dbReference type="InterPro" id="IPR037359">
    <property type="entry name" value="NST/OST"/>
</dbReference>
<comment type="caution">
    <text evidence="9">The sequence shown here is derived from an EMBL/GenBank/DDBJ whole genome shotgun (WGS) entry which is preliminary data.</text>
</comment>
<name>A0A1Z5KRI9_FISSO</name>
<keyword evidence="1 6" id="KW-0820">tRNA-binding</keyword>
<dbReference type="Gene3D" id="3.40.50.300">
    <property type="entry name" value="P-loop containing nucleotide triphosphate hydrolases"/>
    <property type="match status" value="2"/>
</dbReference>
<evidence type="ECO:0000259" key="8">
    <source>
        <dbReference type="PROSITE" id="PS50886"/>
    </source>
</evidence>
<dbReference type="SUPFAM" id="SSF50249">
    <property type="entry name" value="Nucleic acid-binding proteins"/>
    <property type="match status" value="1"/>
</dbReference>
<keyword evidence="3 6" id="KW-0694">RNA-binding</keyword>
<dbReference type="GO" id="GO:0000049">
    <property type="term" value="F:tRNA binding"/>
    <property type="evidence" value="ECO:0007669"/>
    <property type="project" value="UniProtKB-UniRule"/>
</dbReference>
<dbReference type="PROSITE" id="PS50886">
    <property type="entry name" value="TRBD"/>
    <property type="match status" value="1"/>
</dbReference>
<evidence type="ECO:0000256" key="4">
    <source>
        <dbReference type="PIRSR" id="PIRSR637359-1"/>
    </source>
</evidence>
<evidence type="ECO:0000256" key="3">
    <source>
        <dbReference type="ARBA" id="ARBA00022884"/>
    </source>
</evidence>
<evidence type="ECO:0000256" key="6">
    <source>
        <dbReference type="PROSITE-ProRule" id="PRU00209"/>
    </source>
</evidence>
<feature type="domain" description="TRNA-binding" evidence="8">
    <location>
        <begin position="489"/>
        <end position="605"/>
    </location>
</feature>
<feature type="binding site" evidence="5">
    <location>
        <position position="236"/>
    </location>
    <ligand>
        <name>3'-phosphoadenylyl sulfate</name>
        <dbReference type="ChEBI" id="CHEBI:58339"/>
    </ligand>
</feature>
<dbReference type="OrthoDB" id="42496at2759"/>
<dbReference type="CDD" id="cd02796">
    <property type="entry name" value="tRNA_bind_bactPheRS"/>
    <property type="match status" value="1"/>
</dbReference>
<feature type="binding site" evidence="5">
    <location>
        <position position="228"/>
    </location>
    <ligand>
        <name>3'-phosphoadenylyl sulfate</name>
        <dbReference type="ChEBI" id="CHEBI:58339"/>
    </ligand>
</feature>
<keyword evidence="2" id="KW-0808">Transferase</keyword>
<evidence type="ECO:0000313" key="9">
    <source>
        <dbReference type="EMBL" id="GAX28797.1"/>
    </source>
</evidence>
<dbReference type="Gene3D" id="2.40.50.140">
    <property type="entry name" value="Nucleic acid-binding proteins"/>
    <property type="match status" value="1"/>
</dbReference>
<sequence length="662" mass="74286">MWRYPRRKIAIVCGLFFIFFYCFENFEWVQHVISFPKFDQISTTERAGIVPEELLGTVYSSSDFVNDRGIWPPFWNCEGNRCNITSEWGPCYASHEEITWSKEVEFFTTNPPSYTRVSYMSKSTDLAGLCRPGFIIIGAGKCGTSSLYHYLVDHPNVLPASEKQIHYFKYYAHYPMKWYLSHFPTTISFLASGALMTGEASPGYLPYPDVAHLIRERLKGPKIIAVGREPIDRAYSSYRYNYLTPSIEKMKNGKVKGIEKGQPDSYYLDFLFSFEDMIKAELQVLRECFAVDGPGIVGAREKYGAKTWAQPEFQRRSIADEPPLVDLDGFCYGGKVNSTVLRKQWSDLQTNNPEKVIRDNNLHLVQAFIGRGLYTLPLEWWYALYPRQEIYFICTEDLGDQSGSALNDLGQFLGLPSFNFSEVITKGAYNVGGHRGYDEEVTWDMIQQENQRASSQAIPLSNETMAELRAFVKPYNERLFALTERAVAMVDLSEYVVGVVLSVESSSKGNKTLKTCRINIGDENNPITVVTNAPNVREGSRLAVAPVGSTIVNEEGEEIETKKTAVGGVMSEGMLCDSRMLGWSGGAEGIAAQIPDSVAIGASPPSSKPRPKEGQSELAPVSNEDSLFKKKLTKEEKKKLAEEKKNARKAAKEAKKEESSSS</sequence>
<evidence type="ECO:0000256" key="5">
    <source>
        <dbReference type="PIRSR" id="PIRSR637359-2"/>
    </source>
</evidence>
<dbReference type="InParanoid" id="A0A1Z5KRI9"/>
<evidence type="ECO:0000256" key="1">
    <source>
        <dbReference type="ARBA" id="ARBA00022555"/>
    </source>
</evidence>
<dbReference type="InterPro" id="IPR027417">
    <property type="entry name" value="P-loop_NTPase"/>
</dbReference>
<feature type="region of interest" description="Disordered" evidence="7">
    <location>
        <begin position="598"/>
        <end position="662"/>
    </location>
</feature>
<gene>
    <name evidence="9" type="ORF">FisN_34Hh007</name>
</gene>
<keyword evidence="10" id="KW-1185">Reference proteome</keyword>
<dbReference type="InterPro" id="IPR012340">
    <property type="entry name" value="NA-bd_OB-fold"/>
</dbReference>
<dbReference type="Proteomes" id="UP000198406">
    <property type="component" value="Unassembled WGS sequence"/>
</dbReference>
<dbReference type="SUPFAM" id="SSF52540">
    <property type="entry name" value="P-loop containing nucleoside triphosphate hydrolases"/>
    <property type="match status" value="1"/>
</dbReference>
<accession>A0A1Z5KRI9</accession>
<dbReference type="InterPro" id="IPR002547">
    <property type="entry name" value="tRNA-bd_dom"/>
</dbReference>
<organism evidence="9 10">
    <name type="scientific">Fistulifera solaris</name>
    <name type="common">Oleaginous diatom</name>
    <dbReference type="NCBI Taxonomy" id="1519565"/>
    <lineage>
        <taxon>Eukaryota</taxon>
        <taxon>Sar</taxon>
        <taxon>Stramenopiles</taxon>
        <taxon>Ochrophyta</taxon>
        <taxon>Bacillariophyta</taxon>
        <taxon>Bacillariophyceae</taxon>
        <taxon>Bacillariophycidae</taxon>
        <taxon>Naviculales</taxon>
        <taxon>Naviculaceae</taxon>
        <taxon>Fistulifera</taxon>
    </lineage>
</organism>
<dbReference type="PANTHER" id="PTHR10605">
    <property type="entry name" value="HEPARAN SULFATE SULFOTRANSFERASE"/>
    <property type="match status" value="1"/>
</dbReference>
<dbReference type="AlphaFoldDB" id="A0A1Z5KRI9"/>
<dbReference type="EMBL" id="BDSP01000280">
    <property type="protein sequence ID" value="GAX28797.1"/>
    <property type="molecule type" value="Genomic_DNA"/>
</dbReference>
<dbReference type="InterPro" id="IPR033714">
    <property type="entry name" value="tRNA_bind_bactPheRS"/>
</dbReference>
<feature type="compositionally biased region" description="Basic and acidic residues" evidence="7">
    <location>
        <begin position="633"/>
        <end position="662"/>
    </location>
</feature>
<dbReference type="PANTHER" id="PTHR10605:SF56">
    <property type="entry name" value="BIFUNCTIONAL HEPARAN SULFATE N-DEACETYLASE_N-SULFOTRANSFERASE"/>
    <property type="match status" value="1"/>
</dbReference>